<protein>
    <submittedName>
        <fullName evidence="2">Uncharacterized protein</fullName>
    </submittedName>
</protein>
<evidence type="ECO:0000256" key="1">
    <source>
        <dbReference type="SAM" id="Phobius"/>
    </source>
</evidence>
<feature type="transmembrane region" description="Helical" evidence="1">
    <location>
        <begin position="36"/>
        <end position="56"/>
    </location>
</feature>
<keyword evidence="1" id="KW-0472">Membrane</keyword>
<keyword evidence="1" id="KW-1133">Transmembrane helix</keyword>
<accession>A0A6C0H0K6</accession>
<dbReference type="AlphaFoldDB" id="A0A6C0H0K6"/>
<organism evidence="2">
    <name type="scientific">viral metagenome</name>
    <dbReference type="NCBI Taxonomy" id="1070528"/>
    <lineage>
        <taxon>unclassified sequences</taxon>
        <taxon>metagenomes</taxon>
        <taxon>organismal metagenomes</taxon>
    </lineage>
</organism>
<name>A0A6C0H0K6_9ZZZZ</name>
<evidence type="ECO:0000313" key="2">
    <source>
        <dbReference type="EMBL" id="QHT73937.1"/>
    </source>
</evidence>
<keyword evidence="1" id="KW-0812">Transmembrane</keyword>
<proteinExistence type="predicted"/>
<sequence length="60" mass="7002">MSSIVNDYETQFEDLSFNISSIESFTSNKTSENKKFGLLLIVLLLILTAYGFYYFYILKK</sequence>
<reference evidence="2" key="1">
    <citation type="journal article" date="2020" name="Nature">
        <title>Giant virus diversity and host interactions through global metagenomics.</title>
        <authorList>
            <person name="Schulz F."/>
            <person name="Roux S."/>
            <person name="Paez-Espino D."/>
            <person name="Jungbluth S."/>
            <person name="Walsh D.A."/>
            <person name="Denef V.J."/>
            <person name="McMahon K.D."/>
            <person name="Konstantinidis K.T."/>
            <person name="Eloe-Fadrosh E.A."/>
            <person name="Kyrpides N.C."/>
            <person name="Woyke T."/>
        </authorList>
    </citation>
    <scope>NUCLEOTIDE SEQUENCE</scope>
    <source>
        <strain evidence="2">GVMAG-M-3300023179-4</strain>
    </source>
</reference>
<dbReference type="EMBL" id="MN739834">
    <property type="protein sequence ID" value="QHT73937.1"/>
    <property type="molecule type" value="Genomic_DNA"/>
</dbReference>